<name>A0A7G5MZE8_9FIRM</name>
<protein>
    <submittedName>
        <fullName evidence="1">Uncharacterized protein</fullName>
    </submittedName>
</protein>
<gene>
    <name evidence="1" type="ORF">E5259_21720</name>
</gene>
<organism evidence="1 2">
    <name type="scientific">Blautia producta</name>
    <dbReference type="NCBI Taxonomy" id="33035"/>
    <lineage>
        <taxon>Bacteria</taxon>
        <taxon>Bacillati</taxon>
        <taxon>Bacillota</taxon>
        <taxon>Clostridia</taxon>
        <taxon>Lachnospirales</taxon>
        <taxon>Lachnospiraceae</taxon>
        <taxon>Blautia</taxon>
    </lineage>
</organism>
<reference evidence="1 2" key="1">
    <citation type="submission" date="2019-04" db="EMBL/GenBank/DDBJ databases">
        <authorList>
            <person name="Schori C."/>
            <person name="Ahrens C."/>
        </authorList>
    </citation>
    <scope>NUCLEOTIDE SEQUENCE [LARGE SCALE GENOMIC DNA]</scope>
    <source>
        <strain evidence="1 2">DSM 2950</strain>
    </source>
</reference>
<evidence type="ECO:0000313" key="2">
    <source>
        <dbReference type="Proteomes" id="UP000515789"/>
    </source>
</evidence>
<dbReference type="Proteomes" id="UP000515789">
    <property type="component" value="Chromosome"/>
</dbReference>
<dbReference type="RefSeq" id="WP_018594119.1">
    <property type="nucleotide sequence ID" value="NZ_AP031416.1"/>
</dbReference>
<proteinExistence type="predicted"/>
<evidence type="ECO:0000313" key="1">
    <source>
        <dbReference type="EMBL" id="QMW79991.1"/>
    </source>
</evidence>
<dbReference type="EMBL" id="CP039126">
    <property type="protein sequence ID" value="QMW79991.1"/>
    <property type="molecule type" value="Genomic_DNA"/>
</dbReference>
<accession>A0A7G5MZE8</accession>
<dbReference type="GeneID" id="75054604"/>
<dbReference type="AlphaFoldDB" id="A0A7G5MZE8"/>
<sequence>MYLEIEAVYNEEVEVSLFSSPDSLFEIYISYGRLYGIICAESEKAYQKYEEIKKELTHAHKRIQEPTDQFINLFCKKHKVSLPDNIFFHPSKFLSSK</sequence>